<dbReference type="EMBL" id="FOSH01000008">
    <property type="protein sequence ID" value="SFK32058.1"/>
    <property type="molecule type" value="Genomic_DNA"/>
</dbReference>
<evidence type="ECO:0000313" key="1">
    <source>
        <dbReference type="EMBL" id="SFK32058.1"/>
    </source>
</evidence>
<keyword evidence="2" id="KW-1185">Reference proteome</keyword>
<protein>
    <submittedName>
        <fullName evidence="1">Uncharacterized protein</fullName>
    </submittedName>
</protein>
<dbReference type="Proteomes" id="UP000198924">
    <property type="component" value="Unassembled WGS sequence"/>
</dbReference>
<organism evidence="1 2">
    <name type="scientific">Methylophaga sulfidovorans</name>
    <dbReference type="NCBI Taxonomy" id="45496"/>
    <lineage>
        <taxon>Bacteria</taxon>
        <taxon>Pseudomonadati</taxon>
        <taxon>Pseudomonadota</taxon>
        <taxon>Gammaproteobacteria</taxon>
        <taxon>Thiotrichales</taxon>
        <taxon>Piscirickettsiaceae</taxon>
        <taxon>Methylophaga</taxon>
    </lineage>
</organism>
<accession>A0A1I3YJJ8</accession>
<gene>
    <name evidence="1" type="ORF">SAMN04488079_108102</name>
</gene>
<name>A0A1I3YJJ8_9GAMM</name>
<proteinExistence type="predicted"/>
<sequence>MKWQKISADYFSKKGWLNLTIPFLFDMKMFNFADKYIQNKTIKAEILRNKNLTHVIQQKKYCFLSKI</sequence>
<evidence type="ECO:0000313" key="2">
    <source>
        <dbReference type="Proteomes" id="UP000198924"/>
    </source>
</evidence>
<reference evidence="2" key="1">
    <citation type="submission" date="2016-10" db="EMBL/GenBank/DDBJ databases">
        <authorList>
            <person name="Varghese N."/>
            <person name="Submissions S."/>
        </authorList>
    </citation>
    <scope>NUCLEOTIDE SEQUENCE [LARGE SCALE GENOMIC DNA]</scope>
    <source>
        <strain evidence="2">DSM 11578</strain>
    </source>
</reference>
<dbReference type="AlphaFoldDB" id="A0A1I3YJJ8"/>
<dbReference type="STRING" id="45496.SAMN04488079_108102"/>